<dbReference type="Pfam" id="PF05226">
    <property type="entry name" value="CHASE2"/>
    <property type="match status" value="1"/>
</dbReference>
<feature type="transmembrane region" description="Helical" evidence="1">
    <location>
        <begin position="347"/>
        <end position="366"/>
    </location>
</feature>
<dbReference type="InterPro" id="IPR043128">
    <property type="entry name" value="Rev_trsase/Diguanyl_cyclase"/>
</dbReference>
<dbReference type="PROSITE" id="PS50883">
    <property type="entry name" value="EAL"/>
    <property type="match status" value="1"/>
</dbReference>
<keyword evidence="1" id="KW-0472">Membrane</keyword>
<dbReference type="PANTHER" id="PTHR33121:SF71">
    <property type="entry name" value="OXYGEN SENSOR PROTEIN DOSP"/>
    <property type="match status" value="1"/>
</dbReference>
<dbReference type="InterPro" id="IPR029787">
    <property type="entry name" value="Nucleotide_cyclase"/>
</dbReference>
<dbReference type="PROSITE" id="PS50887">
    <property type="entry name" value="GGDEF"/>
    <property type="match status" value="1"/>
</dbReference>
<feature type="transmembrane region" description="Helical" evidence="1">
    <location>
        <begin position="316"/>
        <end position="335"/>
    </location>
</feature>
<dbReference type="Gene3D" id="3.30.70.270">
    <property type="match status" value="1"/>
</dbReference>
<dbReference type="AlphaFoldDB" id="A0A401JHG1"/>
<evidence type="ECO:0000313" key="4">
    <source>
        <dbReference type="EMBL" id="GBL47404.1"/>
    </source>
</evidence>
<name>A0A401JHG1_9PROT</name>
<gene>
    <name evidence="4" type="ORF">SFMTTN_3243</name>
</gene>
<evidence type="ECO:0000259" key="3">
    <source>
        <dbReference type="PROSITE" id="PS50887"/>
    </source>
</evidence>
<dbReference type="SMART" id="SM00052">
    <property type="entry name" value="EAL"/>
    <property type="match status" value="1"/>
</dbReference>
<keyword evidence="1" id="KW-1133">Transmembrane helix</keyword>
<dbReference type="SMART" id="SM01080">
    <property type="entry name" value="CHASE2"/>
    <property type="match status" value="1"/>
</dbReference>
<feature type="domain" description="GGDEF" evidence="3">
    <location>
        <begin position="436"/>
        <end position="566"/>
    </location>
</feature>
<dbReference type="InterPro" id="IPR001633">
    <property type="entry name" value="EAL_dom"/>
</dbReference>
<feature type="domain" description="EAL" evidence="2">
    <location>
        <begin position="575"/>
        <end position="830"/>
    </location>
</feature>
<dbReference type="PANTHER" id="PTHR33121">
    <property type="entry name" value="CYCLIC DI-GMP PHOSPHODIESTERASE PDEF"/>
    <property type="match status" value="1"/>
</dbReference>
<dbReference type="InterPro" id="IPR035919">
    <property type="entry name" value="EAL_sf"/>
</dbReference>
<proteinExistence type="predicted"/>
<keyword evidence="5" id="KW-1185">Reference proteome</keyword>
<comment type="caution">
    <text evidence="4">The sequence shown here is derived from an EMBL/GenBank/DDBJ whole genome shotgun (WGS) entry which is preliminary data.</text>
</comment>
<dbReference type="NCBIfam" id="TIGR00254">
    <property type="entry name" value="GGDEF"/>
    <property type="match status" value="1"/>
</dbReference>
<sequence length="832" mass="92019">MPLSALALAWALSLTPLYQRLDLLTLDAQTRLVAQNHYFKDALVIDIDDHSLQEMQAYFGGWPYKRDIYAMLIDYLNEMGARTVALDIVFADPREGDKRLSNAISRAGNVVLSATARSAVEEGERPAVLDGLAWKVPEGLRAQVWPVVQLPLQEFTRPAKESAHIGVVSAIADSDGILRRLPLFYRFNGQYLPSLPVVAYFSADPRPRVQINPDGTTQVGTFIWPTDGEGAVRLYYPRNKNSVLTIPFARAAKAMLGMQGQALDPNLFHGKTVFVGSTAFYSDSVHTPVGNMSGVEILAIAYESLGQHLILAPSDWRWTGILLLIALLPSLLLFWQPRRRFRAGTKYSLAAAGIIYCGHLVLLYWFKQESALLLPLLVVLIANLLELMRAVHIRNEEQKAEIHVLANDDPLTRLPNRFSMQMQLAHAIEHARIRHGSLAVLLIGLNELNAINTALGHETGDQLLIEVADRLRASMPSTHILARLGGGEFVLCSADASSALQDADTILAAIAKPYHLARQELHVSANVGISLYPDDGNDAATLVRQADSAMRNARAQGRNTRNSFTPDIGRAAVDRLLLENQLHQALDGNELVLFYQPQIDMLSGRMIAVEALVRWNHPVHGLLGPDHFIPLAEKSELVLPLGEWVVRTACQQMQAWHLAGLTHIKRVAVNLSARQFEQADLPAFVASILKETQLEAGHLELEITESVAMEKPERTIKILNTLLDMGIRLALDDFGTGYSSMTYLKQLPITTLKIDASFVRNIETDRYDAEICTATISLARKLGLNVVAEGVETPGQFRFLRNIECHEAQGFLISHPLPAAELAQFQPPPNPD</sequence>
<dbReference type="SUPFAM" id="SSF55073">
    <property type="entry name" value="Nucleotide cyclase"/>
    <property type="match status" value="1"/>
</dbReference>
<protein>
    <submittedName>
        <fullName evidence="4">Diguanylate cyclase/phosphodiesterase</fullName>
    </submittedName>
</protein>
<accession>A0A401JHG1</accession>
<dbReference type="Pfam" id="PF00563">
    <property type="entry name" value="EAL"/>
    <property type="match status" value="1"/>
</dbReference>
<dbReference type="Proteomes" id="UP000286806">
    <property type="component" value="Unassembled WGS sequence"/>
</dbReference>
<dbReference type="Pfam" id="PF00990">
    <property type="entry name" value="GGDEF"/>
    <property type="match status" value="1"/>
</dbReference>
<dbReference type="SUPFAM" id="SSF141868">
    <property type="entry name" value="EAL domain-like"/>
    <property type="match status" value="1"/>
</dbReference>
<dbReference type="FunFam" id="3.20.20.450:FF:000001">
    <property type="entry name" value="Cyclic di-GMP phosphodiesterase yahA"/>
    <property type="match status" value="1"/>
</dbReference>
<keyword evidence="1" id="KW-0812">Transmembrane</keyword>
<dbReference type="InterPro" id="IPR050706">
    <property type="entry name" value="Cyclic-di-GMP_PDE-like"/>
</dbReference>
<organism evidence="4 5">
    <name type="scientific">Sulfuriferula multivorans</name>
    <dbReference type="NCBI Taxonomy" id="1559896"/>
    <lineage>
        <taxon>Bacteria</taxon>
        <taxon>Pseudomonadati</taxon>
        <taxon>Pseudomonadota</taxon>
        <taxon>Betaproteobacteria</taxon>
        <taxon>Nitrosomonadales</taxon>
        <taxon>Sulfuricellaceae</taxon>
        <taxon>Sulfuriferula</taxon>
    </lineage>
</organism>
<evidence type="ECO:0000313" key="5">
    <source>
        <dbReference type="Proteomes" id="UP000286806"/>
    </source>
</evidence>
<dbReference type="Gene3D" id="3.20.20.450">
    <property type="entry name" value="EAL domain"/>
    <property type="match status" value="1"/>
</dbReference>
<evidence type="ECO:0000259" key="2">
    <source>
        <dbReference type="PROSITE" id="PS50883"/>
    </source>
</evidence>
<dbReference type="GO" id="GO:0071111">
    <property type="term" value="F:cyclic-guanylate-specific phosphodiesterase activity"/>
    <property type="evidence" value="ECO:0007669"/>
    <property type="project" value="InterPro"/>
</dbReference>
<evidence type="ECO:0000256" key="1">
    <source>
        <dbReference type="SAM" id="Phobius"/>
    </source>
</evidence>
<dbReference type="CDD" id="cd01948">
    <property type="entry name" value="EAL"/>
    <property type="match status" value="1"/>
</dbReference>
<dbReference type="EMBL" id="BGOW01000041">
    <property type="protein sequence ID" value="GBL47404.1"/>
    <property type="molecule type" value="Genomic_DNA"/>
</dbReference>
<dbReference type="SMART" id="SM00267">
    <property type="entry name" value="GGDEF"/>
    <property type="match status" value="1"/>
</dbReference>
<dbReference type="InterPro" id="IPR000160">
    <property type="entry name" value="GGDEF_dom"/>
</dbReference>
<reference evidence="4 5" key="1">
    <citation type="journal article" date="2019" name="Front. Microbiol.">
        <title>Genomes of Neutrophilic Sulfur-Oxidizing Chemolithoautotrophs Representing 9 Proteobacterial Species From 8 Genera.</title>
        <authorList>
            <person name="Watanabe T."/>
            <person name="Kojima H."/>
            <person name="Umezawa K."/>
            <person name="Hori C."/>
            <person name="Takasuka T.E."/>
            <person name="Kato Y."/>
            <person name="Fukui M."/>
        </authorList>
    </citation>
    <scope>NUCLEOTIDE SEQUENCE [LARGE SCALE GENOMIC DNA]</scope>
    <source>
        <strain evidence="4 5">TTN</strain>
    </source>
</reference>
<dbReference type="CDD" id="cd01949">
    <property type="entry name" value="GGDEF"/>
    <property type="match status" value="1"/>
</dbReference>
<dbReference type="InterPro" id="IPR007890">
    <property type="entry name" value="CHASE2"/>
</dbReference>